<feature type="non-terminal residue" evidence="1">
    <location>
        <position position="1"/>
    </location>
</feature>
<sequence>LGAIALSFQEQGSQVSTADLDRVIPHLEEGFAIVKKPSWKFREQAVTAISKPLTLLKQERAGRN</sequence>
<name>A0A2A2TMZ7_9CYAN</name>
<dbReference type="Proteomes" id="UP000218238">
    <property type="component" value="Unassembled WGS sequence"/>
</dbReference>
<protein>
    <submittedName>
        <fullName evidence="1">Uncharacterized protein</fullName>
    </submittedName>
</protein>
<organism evidence="1 2">
    <name type="scientific">Brunnivagina elsteri CCALA 953</name>
    <dbReference type="NCBI Taxonomy" id="987040"/>
    <lineage>
        <taxon>Bacteria</taxon>
        <taxon>Bacillati</taxon>
        <taxon>Cyanobacteriota</taxon>
        <taxon>Cyanophyceae</taxon>
        <taxon>Nostocales</taxon>
        <taxon>Calotrichaceae</taxon>
        <taxon>Brunnivagina</taxon>
    </lineage>
</organism>
<dbReference type="AlphaFoldDB" id="A0A2A2TMZ7"/>
<dbReference type="EMBL" id="NTFS01000034">
    <property type="protein sequence ID" value="PAX59812.1"/>
    <property type="molecule type" value="Genomic_DNA"/>
</dbReference>
<comment type="caution">
    <text evidence="1">The sequence shown here is derived from an EMBL/GenBank/DDBJ whole genome shotgun (WGS) entry which is preliminary data.</text>
</comment>
<reference evidence="1 2" key="1">
    <citation type="submission" date="2017-08" db="EMBL/GenBank/DDBJ databases">
        <title>Draft genome sequence of filamentous cyanobacterium Calothrix elsteri CCALA 953.</title>
        <authorList>
            <person name="Gagunashvili A.N."/>
            <person name="Elster J."/>
            <person name="Andresson O.S."/>
        </authorList>
    </citation>
    <scope>NUCLEOTIDE SEQUENCE [LARGE SCALE GENOMIC DNA]</scope>
    <source>
        <strain evidence="1 2">CCALA 953</strain>
    </source>
</reference>
<proteinExistence type="predicted"/>
<accession>A0A2A2TMZ7</accession>
<gene>
    <name evidence="1" type="ORF">CK510_04985</name>
</gene>
<keyword evidence="2" id="KW-1185">Reference proteome</keyword>
<evidence type="ECO:0000313" key="2">
    <source>
        <dbReference type="Proteomes" id="UP000218238"/>
    </source>
</evidence>
<evidence type="ECO:0000313" key="1">
    <source>
        <dbReference type="EMBL" id="PAX59812.1"/>
    </source>
</evidence>